<comment type="caution">
    <text evidence="2">The sequence shown here is derived from an EMBL/GenBank/DDBJ whole genome shotgun (WGS) entry which is preliminary data.</text>
</comment>
<dbReference type="NCBIfam" id="TIGR04088">
    <property type="entry name" value="cognate_SipW"/>
    <property type="match status" value="1"/>
</dbReference>
<sequence length="176" mass="17451">MRRLTKAALATGAGALLLLGGAQTLAYWTADGTATGTDVTAGTLTMTDGACGDWLLETGVPVAEGIVPGDTLTTTCTLTVGGTGDHLALGEITVSDPTWAEANALTASLDVSLAGATLGGAELDLPLAEPAPFSGTQDLVVSVEAVFDTAAGNDTQALTAALDDVTVQVTQAHLVP</sequence>
<feature type="chain" id="PRO_5045579095" evidence="1">
    <location>
        <begin position="27"/>
        <end position="176"/>
    </location>
</feature>
<evidence type="ECO:0000313" key="2">
    <source>
        <dbReference type="EMBL" id="NOV97939.1"/>
    </source>
</evidence>
<protein>
    <submittedName>
        <fullName evidence="2">Alternate signal-mediated exported protein</fullName>
    </submittedName>
</protein>
<keyword evidence="1" id="KW-0732">Signal</keyword>
<gene>
    <name evidence="2" type="ORF">HDG69_002524</name>
</gene>
<dbReference type="NCBIfam" id="TIGR04089">
    <property type="entry name" value="exp_by_SipW_III"/>
    <property type="match status" value="1"/>
</dbReference>
<dbReference type="EMBL" id="JABEZU010000003">
    <property type="protein sequence ID" value="NOV97939.1"/>
    <property type="molecule type" value="Genomic_DNA"/>
</dbReference>
<organism evidence="2 3">
    <name type="scientific">Isoptericola halotolerans</name>
    <dbReference type="NCBI Taxonomy" id="300560"/>
    <lineage>
        <taxon>Bacteria</taxon>
        <taxon>Bacillati</taxon>
        <taxon>Actinomycetota</taxon>
        <taxon>Actinomycetes</taxon>
        <taxon>Micrococcales</taxon>
        <taxon>Promicromonosporaceae</taxon>
        <taxon>Isoptericola</taxon>
    </lineage>
</organism>
<dbReference type="InterPro" id="IPR023833">
    <property type="entry name" value="Signal_pept_SipW-depend-type"/>
</dbReference>
<evidence type="ECO:0000313" key="3">
    <source>
        <dbReference type="Proteomes" id="UP000757540"/>
    </source>
</evidence>
<evidence type="ECO:0000256" key="1">
    <source>
        <dbReference type="SAM" id="SignalP"/>
    </source>
</evidence>
<reference evidence="2 3" key="1">
    <citation type="submission" date="2020-05" db="EMBL/GenBank/DDBJ databases">
        <title>Genomic Encyclopedia of Type Strains, Phase III (KMG-III): the genomes of soil and plant-associated and newly described type strains.</title>
        <authorList>
            <person name="Whitman W."/>
        </authorList>
    </citation>
    <scope>NUCLEOTIDE SEQUENCE [LARGE SCALE GENOMIC DNA]</scope>
    <source>
        <strain evidence="2 3">KCTC 19046</strain>
    </source>
</reference>
<dbReference type="InterPro" id="IPR024006">
    <property type="entry name" value="Alt_signal_exp_actinobact"/>
</dbReference>
<dbReference type="RefSeq" id="WP_171784178.1">
    <property type="nucleotide sequence ID" value="NZ_BAAAML010000005.1"/>
</dbReference>
<proteinExistence type="predicted"/>
<dbReference type="Proteomes" id="UP000757540">
    <property type="component" value="Unassembled WGS sequence"/>
</dbReference>
<accession>A0ABX2A574</accession>
<keyword evidence="3" id="KW-1185">Reference proteome</keyword>
<feature type="signal peptide" evidence="1">
    <location>
        <begin position="1"/>
        <end position="26"/>
    </location>
</feature>
<name>A0ABX2A574_9MICO</name>